<dbReference type="FunCoup" id="Q675R6">
    <property type="interactions" value="1"/>
</dbReference>
<dbReference type="SUPFAM" id="SSF46579">
    <property type="entry name" value="Prefoldin"/>
    <property type="match status" value="1"/>
</dbReference>
<reference evidence="5" key="2">
    <citation type="journal article" date="2005" name="Curr. Biol.">
        <title>Remodelling of the homeobox gene complement in the tunicate Oikopleura dioica.</title>
        <authorList>
            <person name="Edvardsen R.B."/>
            <person name="Seo H.C."/>
            <person name="Jensen M.F."/>
            <person name="Mialon A."/>
            <person name="Mikhaleva J."/>
            <person name="Bjordal M."/>
            <person name="Cartry J."/>
            <person name="Reinhardt R."/>
            <person name="Weissenbach J."/>
            <person name="Wincker P."/>
            <person name="Chourrout D."/>
        </authorList>
    </citation>
    <scope>NUCLEOTIDE SEQUENCE</scope>
</reference>
<evidence type="ECO:0000256" key="1">
    <source>
        <dbReference type="ARBA" id="ARBA00004496"/>
    </source>
</evidence>
<evidence type="ECO:0000313" key="9">
    <source>
        <dbReference type="Proteomes" id="UP000001307"/>
    </source>
</evidence>
<dbReference type="PANTHER" id="PTHR21162:SF0">
    <property type="entry name" value="P53 AND DNA DAMAGE-REGULATED PROTEIN 1"/>
    <property type="match status" value="1"/>
</dbReference>
<dbReference type="EMBL" id="AY449462">
    <property type="protein sequence ID" value="AAT39139.1"/>
    <property type="molecule type" value="Genomic_DNA"/>
</dbReference>
<dbReference type="InParanoid" id="Q675R6"/>
<dbReference type="AlphaFoldDB" id="Q675R6"/>
<dbReference type="InterPro" id="IPR030482">
    <property type="entry name" value="PDRG1"/>
</dbReference>
<name>Q675R6_OIKDI</name>
<evidence type="ECO:0000313" key="5">
    <source>
        <dbReference type="EMBL" id="AAT39139.1"/>
    </source>
</evidence>
<evidence type="ECO:0000313" key="7">
    <source>
        <dbReference type="EMBL" id="CBY35266.1"/>
    </source>
</evidence>
<evidence type="ECO:0000256" key="4">
    <source>
        <dbReference type="SAM" id="Coils"/>
    </source>
</evidence>
<dbReference type="GO" id="GO:0005737">
    <property type="term" value="C:cytoplasm"/>
    <property type="evidence" value="ECO:0007669"/>
    <property type="project" value="UniProtKB-SubCell"/>
</dbReference>
<sequence length="134" mass="15094">MNSKLASVENLWQVKDQVKKVEEIAEEVLSLKNQVLALNKQKDQARVAWRALQKSDEPNVWLNFGAPFIEYSSVDAQELLKSDMKNIEASICETREALKKAADRLEKAQGSNKAASFNDLEAISAADVREFLKK</sequence>
<dbReference type="PANTHER" id="PTHR21162">
    <property type="entry name" value="P53 AND DNA DAMAGE-REGULATED PROTEIN"/>
    <property type="match status" value="1"/>
</dbReference>
<dbReference type="OrthoDB" id="20282at2759"/>
<keyword evidence="9" id="KW-1185">Reference proteome</keyword>
<dbReference type="EMBL" id="FN653023">
    <property type="protein sequence ID" value="CBY17865.1"/>
    <property type="molecule type" value="Genomic_DNA"/>
</dbReference>
<evidence type="ECO:0000313" key="8">
    <source>
        <dbReference type="EMBL" id="CBY38555.1"/>
    </source>
</evidence>
<keyword evidence="3" id="KW-0143">Chaperone</keyword>
<keyword evidence="2" id="KW-0963">Cytoplasm</keyword>
<dbReference type="EMBL" id="FN655258">
    <property type="protein sequence ID" value="CBY38555.1"/>
    <property type="molecule type" value="Genomic_DNA"/>
</dbReference>
<evidence type="ECO:0000256" key="3">
    <source>
        <dbReference type="ARBA" id="ARBA00023186"/>
    </source>
</evidence>
<accession>Q675R6</accession>
<dbReference type="Proteomes" id="UP000001307">
    <property type="component" value="Unassembled WGS sequence"/>
</dbReference>
<evidence type="ECO:0000313" key="6">
    <source>
        <dbReference type="EMBL" id="CBY17865.1"/>
    </source>
</evidence>
<protein>
    <submittedName>
        <fullName evidence="5">C20orf126-like protein</fullName>
    </submittedName>
</protein>
<dbReference type="EMBL" id="FN654608">
    <property type="protein sequence ID" value="CBY35266.1"/>
    <property type="molecule type" value="Genomic_DNA"/>
</dbReference>
<feature type="coiled-coil region" evidence="4">
    <location>
        <begin position="14"/>
        <end position="41"/>
    </location>
</feature>
<keyword evidence="4" id="KW-0175">Coiled coil</keyword>
<comment type="subcellular location">
    <subcellularLocation>
        <location evidence="1">Cytoplasm</location>
    </subcellularLocation>
</comment>
<dbReference type="Proteomes" id="UP000011014">
    <property type="component" value="Unassembled WGS sequence"/>
</dbReference>
<dbReference type="CDD" id="cd22860">
    <property type="entry name" value="PDRG1"/>
    <property type="match status" value="1"/>
</dbReference>
<gene>
    <name evidence="5" type="ORF">006-06</name>
    <name evidence="6" type="ORF">GSOID_T00017487001</name>
    <name evidence="7" type="ORF">GSOID_T00027073001</name>
    <name evidence="8" type="ORF">GSOID_T00032505001</name>
</gene>
<proteinExistence type="predicted"/>
<reference evidence="6" key="3">
    <citation type="journal article" date="2010" name="Science">
        <title>Plasticity of animal genome architecture unmasked by rapid evolution of a pelagic tunicate.</title>
        <authorList>
            <person name="Denoeud F."/>
            <person name="Henriet S."/>
            <person name="Mungpakdee S."/>
            <person name="Aury J.M."/>
            <person name="Da Silva C."/>
            <person name="Brinkmann H."/>
            <person name="Mikhaleva J."/>
            <person name="Olsen L.C."/>
            <person name="Jubin C."/>
            <person name="Canestro C."/>
            <person name="Bouquet J.M."/>
            <person name="Danks G."/>
            <person name="Poulain J."/>
            <person name="Campsteijn C."/>
            <person name="Adamski M."/>
            <person name="Cross I."/>
            <person name="Yadetie F."/>
            <person name="Muffato M."/>
            <person name="Louis A."/>
            <person name="Butcher S."/>
            <person name="Tsagkogeorga G."/>
            <person name="Konrad A."/>
            <person name="Singh S."/>
            <person name="Jensen M.F."/>
            <person name="Cong E.H."/>
            <person name="Eikeseth-Otteraa H."/>
            <person name="Noel B."/>
            <person name="Anthouard V."/>
            <person name="Porcel B.M."/>
            <person name="Kachouri-Lafond R."/>
            <person name="Nishino A."/>
            <person name="Ugolini M."/>
            <person name="Chourrout P."/>
            <person name="Nishida H."/>
            <person name="Aasland R."/>
            <person name="Huzurbazar S."/>
            <person name="Westhof E."/>
            <person name="Delsuc F."/>
            <person name="Lehrach H."/>
            <person name="Reinhardt R."/>
            <person name="Weissenbach J."/>
            <person name="Roy S.W."/>
            <person name="Artiguenave F."/>
            <person name="Postlethwait J.H."/>
            <person name="Manak J.R."/>
            <person name="Thompson E.M."/>
            <person name="Jaillon O."/>
            <person name="Du Pasquier L."/>
            <person name="Boudinot P."/>
            <person name="Liberles D.A."/>
            <person name="Volff J.N."/>
            <person name="Philippe H."/>
            <person name="Lenhard B."/>
            <person name="Roest Crollius H."/>
            <person name="Wincker P."/>
            <person name="Chourrout D."/>
        </authorList>
    </citation>
    <scope>NUCLEOTIDE SEQUENCE [LARGE SCALE GENOMIC DNA]</scope>
</reference>
<organism evidence="5">
    <name type="scientific">Oikopleura dioica</name>
    <name type="common">Tunicate</name>
    <dbReference type="NCBI Taxonomy" id="34765"/>
    <lineage>
        <taxon>Eukaryota</taxon>
        <taxon>Metazoa</taxon>
        <taxon>Chordata</taxon>
        <taxon>Tunicata</taxon>
        <taxon>Appendicularia</taxon>
        <taxon>Copelata</taxon>
        <taxon>Oikopleuridae</taxon>
        <taxon>Oikopleura</taxon>
    </lineage>
</organism>
<evidence type="ECO:0000256" key="2">
    <source>
        <dbReference type="ARBA" id="ARBA00022490"/>
    </source>
</evidence>
<reference evidence="5" key="1">
    <citation type="journal article" date="2004" name="Nature">
        <title>Hox cluster disintegration with persistent anteroposterior order of expression in Oikopleura dioica.</title>
        <authorList>
            <person name="Seo H.C."/>
            <person name="Edvardsen R.B."/>
            <person name="Maeland A.D."/>
            <person name="Bjordal M."/>
            <person name="Jensen M.F."/>
            <person name="Hansen A."/>
            <person name="Flaat M."/>
            <person name="Weissenbach J."/>
            <person name="Lehrach H."/>
            <person name="Wincker P."/>
            <person name="Reinhardt R."/>
            <person name="Chourrout D."/>
        </authorList>
    </citation>
    <scope>NUCLEOTIDE SEQUENCE</scope>
</reference>